<evidence type="ECO:0000256" key="2">
    <source>
        <dbReference type="ARBA" id="ARBA00022670"/>
    </source>
</evidence>
<keyword evidence="3 12" id="KW-0812">Transmembrane</keyword>
<dbReference type="EMBL" id="LQZG01000002">
    <property type="protein sequence ID" value="OAB87980.1"/>
    <property type="molecule type" value="Genomic_DNA"/>
</dbReference>
<comment type="function">
    <text evidence="9">Catalytic component of the signal peptidase complex (SPC) which catalyzes the cleavage of N-terminal signal sequences from nascent proteins as they are translocated into the lumen of the endoplasmic reticulum. Specifically cleaves N-terminal signal peptides that contain a hydrophobic alpha-helix (h-region) shorter than 18-20 amino acids.</text>
</comment>
<organism evidence="14 15">
    <name type="scientific">Janibacter melonis</name>
    <dbReference type="NCBI Taxonomy" id="262209"/>
    <lineage>
        <taxon>Bacteria</taxon>
        <taxon>Bacillati</taxon>
        <taxon>Actinomycetota</taxon>
        <taxon>Actinomycetes</taxon>
        <taxon>Micrococcales</taxon>
        <taxon>Intrasporangiaceae</taxon>
        <taxon>Janibacter</taxon>
    </lineage>
</organism>
<dbReference type="AlphaFoldDB" id="A0A176QEB6"/>
<evidence type="ECO:0000256" key="5">
    <source>
        <dbReference type="ARBA" id="ARBA00022824"/>
    </source>
</evidence>
<evidence type="ECO:0000256" key="3">
    <source>
        <dbReference type="ARBA" id="ARBA00022692"/>
    </source>
</evidence>
<dbReference type="CDD" id="cd06530">
    <property type="entry name" value="S26_SPase_I"/>
    <property type="match status" value="1"/>
</dbReference>
<keyword evidence="5" id="KW-0256">Endoplasmic reticulum</keyword>
<evidence type="ECO:0000259" key="13">
    <source>
        <dbReference type="Pfam" id="PF10502"/>
    </source>
</evidence>
<dbReference type="Proteomes" id="UP000076976">
    <property type="component" value="Unassembled WGS sequence"/>
</dbReference>
<feature type="domain" description="Peptidase S26" evidence="13">
    <location>
        <begin position="44"/>
        <end position="118"/>
    </location>
</feature>
<keyword evidence="8 12" id="KW-0472">Membrane</keyword>
<sequence>MTATLDPPADSPAEVVDDEPRTAARPVSRALRLVLLALLTLLGAVLVLVVAVPRVLGLVPLTILSGSMEPTLPVGSQVFVDPVESAEQAREEITVGSIITVMPRPDDPTLVTHRVVAIEQDVSGRPVWTTKGDANGGVDDWEVTQTQLRGVVRYHVPWVGYVASSMSQTDKDTVVRWSAGALFVYAAYQLLAAWRGRHRGGRRAA</sequence>
<evidence type="ECO:0000256" key="10">
    <source>
        <dbReference type="NCBIfam" id="TIGR02228"/>
    </source>
</evidence>
<keyword evidence="7 12" id="KW-1133">Transmembrane helix</keyword>
<dbReference type="InterPro" id="IPR019533">
    <property type="entry name" value="Peptidase_S26"/>
</dbReference>
<evidence type="ECO:0000313" key="14">
    <source>
        <dbReference type="EMBL" id="OAB87980.1"/>
    </source>
</evidence>
<dbReference type="EC" id="3.4.21.89" evidence="10"/>
<name>A0A176QEB6_9MICO</name>
<dbReference type="PROSITE" id="PS00501">
    <property type="entry name" value="SPASE_I_1"/>
    <property type="match status" value="1"/>
</dbReference>
<dbReference type="InterPro" id="IPR019756">
    <property type="entry name" value="Pept_S26A_signal_pept_1_Ser-AS"/>
</dbReference>
<keyword evidence="2" id="KW-0645">Protease</keyword>
<dbReference type="GO" id="GO:0006465">
    <property type="term" value="P:signal peptide processing"/>
    <property type="evidence" value="ECO:0007669"/>
    <property type="project" value="UniProtKB-UniRule"/>
</dbReference>
<feature type="region of interest" description="Disordered" evidence="11">
    <location>
        <begin position="1"/>
        <end position="21"/>
    </location>
</feature>
<evidence type="ECO:0000256" key="12">
    <source>
        <dbReference type="SAM" id="Phobius"/>
    </source>
</evidence>
<dbReference type="GO" id="GO:0016020">
    <property type="term" value="C:membrane"/>
    <property type="evidence" value="ECO:0007669"/>
    <property type="project" value="UniProtKB-UniRule"/>
</dbReference>
<protein>
    <recommendedName>
        <fullName evidence="10">Signal peptidase I</fullName>
        <ecNumber evidence="10">3.4.21.89</ecNumber>
    </recommendedName>
</protein>
<dbReference type="RefSeq" id="WP_068273896.1">
    <property type="nucleotide sequence ID" value="NZ_LQZG01000002.1"/>
</dbReference>
<evidence type="ECO:0000256" key="9">
    <source>
        <dbReference type="ARBA" id="ARBA00045533"/>
    </source>
</evidence>
<keyword evidence="6" id="KW-0735">Signal-anchor</keyword>
<evidence type="ECO:0000256" key="1">
    <source>
        <dbReference type="ARBA" id="ARBA00004648"/>
    </source>
</evidence>
<accession>A0A176QEB6</accession>
<evidence type="ECO:0000256" key="4">
    <source>
        <dbReference type="ARBA" id="ARBA00022801"/>
    </source>
</evidence>
<dbReference type="InterPro" id="IPR001733">
    <property type="entry name" value="Peptidase_S26B"/>
</dbReference>
<gene>
    <name evidence="14" type="ORF">AWH69_08185</name>
</gene>
<dbReference type="SUPFAM" id="SSF51306">
    <property type="entry name" value="LexA/Signal peptidase"/>
    <property type="match status" value="1"/>
</dbReference>
<evidence type="ECO:0000256" key="7">
    <source>
        <dbReference type="ARBA" id="ARBA00022989"/>
    </source>
</evidence>
<dbReference type="Gene3D" id="2.10.109.10">
    <property type="entry name" value="Umud Fragment, subunit A"/>
    <property type="match status" value="1"/>
</dbReference>
<comment type="subcellular location">
    <subcellularLocation>
        <location evidence="1">Endoplasmic reticulum membrane</location>
        <topology evidence="1">Single-pass type II membrane protein</topology>
    </subcellularLocation>
</comment>
<dbReference type="GO" id="GO:0004252">
    <property type="term" value="F:serine-type endopeptidase activity"/>
    <property type="evidence" value="ECO:0007669"/>
    <property type="project" value="UniProtKB-UniRule"/>
</dbReference>
<keyword evidence="4" id="KW-0378">Hydrolase</keyword>
<evidence type="ECO:0000256" key="11">
    <source>
        <dbReference type="SAM" id="MobiDB-lite"/>
    </source>
</evidence>
<proteinExistence type="predicted"/>
<dbReference type="NCBIfam" id="TIGR02228">
    <property type="entry name" value="sigpep_I_arch"/>
    <property type="match status" value="1"/>
</dbReference>
<keyword evidence="15" id="KW-1185">Reference proteome</keyword>
<comment type="caution">
    <text evidence="14">The sequence shown here is derived from an EMBL/GenBank/DDBJ whole genome shotgun (WGS) entry which is preliminary data.</text>
</comment>
<dbReference type="Pfam" id="PF10502">
    <property type="entry name" value="Peptidase_S26"/>
    <property type="match status" value="1"/>
</dbReference>
<dbReference type="GO" id="GO:0009003">
    <property type="term" value="F:signal peptidase activity"/>
    <property type="evidence" value="ECO:0007669"/>
    <property type="project" value="UniProtKB-EC"/>
</dbReference>
<evidence type="ECO:0000313" key="15">
    <source>
        <dbReference type="Proteomes" id="UP000076976"/>
    </source>
</evidence>
<feature type="transmembrane region" description="Helical" evidence="12">
    <location>
        <begin position="30"/>
        <end position="52"/>
    </location>
</feature>
<feature type="transmembrane region" description="Helical" evidence="12">
    <location>
        <begin position="174"/>
        <end position="194"/>
    </location>
</feature>
<evidence type="ECO:0000256" key="6">
    <source>
        <dbReference type="ARBA" id="ARBA00022968"/>
    </source>
</evidence>
<evidence type="ECO:0000256" key="8">
    <source>
        <dbReference type="ARBA" id="ARBA00023136"/>
    </source>
</evidence>
<dbReference type="InterPro" id="IPR036286">
    <property type="entry name" value="LexA/Signal_pep-like_sf"/>
</dbReference>
<dbReference type="STRING" id="262209.AWH69_08185"/>
<reference evidence="14 15" key="1">
    <citation type="submission" date="2016-01" db="EMBL/GenBank/DDBJ databases">
        <title>Janibacter melonis strain CD11_4 genome sequencing and assembly.</title>
        <authorList>
            <person name="Nair G.R."/>
            <person name="Kaur G."/>
            <person name="Chander A.M."/>
            <person name="Mayilraj S."/>
        </authorList>
    </citation>
    <scope>NUCLEOTIDE SEQUENCE [LARGE SCALE GENOMIC DNA]</scope>
    <source>
        <strain evidence="14 15">CD11-4</strain>
    </source>
</reference>